<protein>
    <recommendedName>
        <fullName evidence="9">Major facilitator superfamily (MFS) profile domain-containing protein</fullName>
    </recommendedName>
</protein>
<feature type="transmembrane region" description="Helical" evidence="8">
    <location>
        <begin position="220"/>
        <end position="237"/>
    </location>
</feature>
<keyword evidence="5 8" id="KW-1133">Transmembrane helix</keyword>
<dbReference type="GO" id="GO:0016020">
    <property type="term" value="C:membrane"/>
    <property type="evidence" value="ECO:0007669"/>
    <property type="project" value="UniProtKB-SubCell"/>
</dbReference>
<keyword evidence="6 8" id="KW-0472">Membrane</keyword>
<dbReference type="InterPro" id="IPR036259">
    <property type="entry name" value="MFS_trans_sf"/>
</dbReference>
<feature type="transmembrane region" description="Helical" evidence="8">
    <location>
        <begin position="443"/>
        <end position="460"/>
    </location>
</feature>
<feature type="transmembrane region" description="Helical" evidence="8">
    <location>
        <begin position="56"/>
        <end position="77"/>
    </location>
</feature>
<evidence type="ECO:0000259" key="9">
    <source>
        <dbReference type="PROSITE" id="PS50850"/>
    </source>
</evidence>
<feature type="transmembrane region" description="Helical" evidence="8">
    <location>
        <begin position="185"/>
        <end position="208"/>
    </location>
</feature>
<dbReference type="Pfam" id="PF00083">
    <property type="entry name" value="Sugar_tr"/>
    <property type="match status" value="1"/>
</dbReference>
<proteinExistence type="inferred from homology"/>
<dbReference type="PROSITE" id="PS00216">
    <property type="entry name" value="SUGAR_TRANSPORT_1"/>
    <property type="match status" value="1"/>
</dbReference>
<evidence type="ECO:0000256" key="8">
    <source>
        <dbReference type="SAM" id="Phobius"/>
    </source>
</evidence>
<evidence type="ECO:0000256" key="1">
    <source>
        <dbReference type="ARBA" id="ARBA00004141"/>
    </source>
</evidence>
<feature type="transmembrane region" description="Helical" evidence="8">
    <location>
        <begin position="472"/>
        <end position="491"/>
    </location>
</feature>
<keyword evidence="3 7" id="KW-0813">Transport</keyword>
<evidence type="ECO:0000256" key="2">
    <source>
        <dbReference type="ARBA" id="ARBA00010992"/>
    </source>
</evidence>
<evidence type="ECO:0000256" key="3">
    <source>
        <dbReference type="ARBA" id="ARBA00022448"/>
    </source>
</evidence>
<dbReference type="FunFam" id="1.20.1250.20:FF:000117">
    <property type="entry name" value="MFS hexose transporter"/>
    <property type="match status" value="1"/>
</dbReference>
<dbReference type="InterPro" id="IPR003663">
    <property type="entry name" value="Sugar/inositol_transpt"/>
</dbReference>
<dbReference type="Gene3D" id="1.20.1250.20">
    <property type="entry name" value="MFS general substrate transporter like domains"/>
    <property type="match status" value="1"/>
</dbReference>
<dbReference type="Proteomes" id="UP000483672">
    <property type="component" value="Unassembled WGS sequence"/>
</dbReference>
<name>A0A7C8V8W9_ORBOL</name>
<feature type="transmembrane region" description="Helical" evidence="8">
    <location>
        <begin position="372"/>
        <end position="390"/>
    </location>
</feature>
<dbReference type="EMBL" id="WIPF01000024">
    <property type="protein sequence ID" value="KAF3226185.1"/>
    <property type="molecule type" value="Genomic_DNA"/>
</dbReference>
<feature type="transmembrane region" description="Helical" evidence="8">
    <location>
        <begin position="97"/>
        <end position="114"/>
    </location>
</feature>
<sequence>MLANRQRCSFSCVYAEEHPLPNMPAMAAPTTNQGNILGGREFPQVTWYKDPGLRKLYFLLSTVILVSATNGFDGSMMNGLQTLSYWKNYFHPSNSELGLLNAIMSVGSIVAVPFSPFLSDWRGRKVAIMIGLFIMFVGVALQSAAQNLGMFIGARFLIGFGISFAHGAAPLLVTELAHMQHRAKITSIYNTTWYLGAIIAAWTTFGTLKIKSDWAWRTPSILQAGPACIMICFIWFVPESPRWLISADRHEEALAILAKYHANGNADDELVRHEFIEIKETIALEKEFNQQKISVLWSTKGNRHRMFICLCAGLFSQWSGNSLVSYYIALILTQVGITKEVDQNLINGCLQIWNMLVAGTMAFMVDRFGRRPLFLTSTGGMLVCFIAWTICSERRETTGNEAAGRAVVAMIYLYYTCYNLAWSGLLVGYTVEILPFQIRAKGLAVMFFFVNCALFFNNYVNPEAIDSIRWKYYIVYDCWLALELAVVYFFFIETRYTPLEEIAKYFDGDDARVGGEGATGHGKELLNALHDDGKLGDDKVTVEHVQKA</sequence>
<dbReference type="InterPro" id="IPR005829">
    <property type="entry name" value="Sugar_transporter_CS"/>
</dbReference>
<evidence type="ECO:0000313" key="10">
    <source>
        <dbReference type="EMBL" id="KAF3226185.1"/>
    </source>
</evidence>
<dbReference type="InterPro" id="IPR050360">
    <property type="entry name" value="MFS_Sugar_Transporters"/>
</dbReference>
<accession>A0A7C8V8W9</accession>
<dbReference type="NCBIfam" id="TIGR00879">
    <property type="entry name" value="SP"/>
    <property type="match status" value="1"/>
</dbReference>
<dbReference type="PROSITE" id="PS50850">
    <property type="entry name" value="MFS"/>
    <property type="match status" value="1"/>
</dbReference>
<dbReference type="PANTHER" id="PTHR48022:SF64">
    <property type="entry name" value="MAJOR FACILITATOR SUPERFAMILY (MFS) PROFILE DOMAIN-CONTAINING PROTEIN"/>
    <property type="match status" value="1"/>
</dbReference>
<feature type="transmembrane region" description="Helical" evidence="8">
    <location>
        <begin position="410"/>
        <end position="431"/>
    </location>
</feature>
<feature type="transmembrane region" description="Helical" evidence="8">
    <location>
        <begin position="126"/>
        <end position="145"/>
    </location>
</feature>
<evidence type="ECO:0000256" key="5">
    <source>
        <dbReference type="ARBA" id="ARBA00022989"/>
    </source>
</evidence>
<organism evidence="10 11">
    <name type="scientific">Orbilia oligospora</name>
    <name type="common">Nematode-trapping fungus</name>
    <name type="synonym">Arthrobotrys oligospora</name>
    <dbReference type="NCBI Taxonomy" id="2813651"/>
    <lineage>
        <taxon>Eukaryota</taxon>
        <taxon>Fungi</taxon>
        <taxon>Dikarya</taxon>
        <taxon>Ascomycota</taxon>
        <taxon>Pezizomycotina</taxon>
        <taxon>Orbiliomycetes</taxon>
        <taxon>Orbiliales</taxon>
        <taxon>Orbiliaceae</taxon>
        <taxon>Orbilia</taxon>
    </lineage>
</organism>
<evidence type="ECO:0000256" key="6">
    <source>
        <dbReference type="ARBA" id="ARBA00023136"/>
    </source>
</evidence>
<dbReference type="AlphaFoldDB" id="A0A7C8V8W9"/>
<feature type="transmembrane region" description="Helical" evidence="8">
    <location>
        <begin position="151"/>
        <end position="173"/>
    </location>
</feature>
<evidence type="ECO:0000256" key="7">
    <source>
        <dbReference type="RuleBase" id="RU003346"/>
    </source>
</evidence>
<dbReference type="InterPro" id="IPR020846">
    <property type="entry name" value="MFS_dom"/>
</dbReference>
<dbReference type="SUPFAM" id="SSF103473">
    <property type="entry name" value="MFS general substrate transporter"/>
    <property type="match status" value="1"/>
</dbReference>
<keyword evidence="4 8" id="KW-0812">Transmembrane</keyword>
<dbReference type="GO" id="GO:0005351">
    <property type="term" value="F:carbohydrate:proton symporter activity"/>
    <property type="evidence" value="ECO:0007669"/>
    <property type="project" value="TreeGrafter"/>
</dbReference>
<dbReference type="InterPro" id="IPR005828">
    <property type="entry name" value="MFS_sugar_transport-like"/>
</dbReference>
<comment type="caution">
    <text evidence="10">The sequence shown here is derived from an EMBL/GenBank/DDBJ whole genome shotgun (WGS) entry which is preliminary data.</text>
</comment>
<evidence type="ECO:0000313" key="11">
    <source>
        <dbReference type="Proteomes" id="UP000483672"/>
    </source>
</evidence>
<comment type="similarity">
    <text evidence="2 7">Belongs to the major facilitator superfamily. Sugar transporter (TC 2.A.1.1) family.</text>
</comment>
<feature type="transmembrane region" description="Helical" evidence="8">
    <location>
        <begin position="307"/>
        <end position="333"/>
    </location>
</feature>
<comment type="subcellular location">
    <subcellularLocation>
        <location evidence="1">Membrane</location>
        <topology evidence="1">Multi-pass membrane protein</topology>
    </subcellularLocation>
</comment>
<feature type="domain" description="Major facilitator superfamily (MFS) profile" evidence="9">
    <location>
        <begin position="59"/>
        <end position="495"/>
    </location>
</feature>
<evidence type="ECO:0000256" key="4">
    <source>
        <dbReference type="ARBA" id="ARBA00022692"/>
    </source>
</evidence>
<reference evidence="10 11" key="1">
    <citation type="submission" date="2019-06" db="EMBL/GenBank/DDBJ databases">
        <authorList>
            <person name="Palmer J.M."/>
        </authorList>
    </citation>
    <scope>NUCLEOTIDE SEQUENCE [LARGE SCALE GENOMIC DNA]</scope>
    <source>
        <strain evidence="10 11">TWF191</strain>
    </source>
</reference>
<gene>
    <name evidence="10" type="ORF">TWF191_004847</name>
</gene>
<dbReference type="PANTHER" id="PTHR48022">
    <property type="entry name" value="PLASTIDIC GLUCOSE TRANSPORTER 4"/>
    <property type="match status" value="1"/>
</dbReference>